<accession>A0A5B9QR31</accession>
<dbReference type="EMBL" id="CP042914">
    <property type="protein sequence ID" value="QEG41454.1"/>
    <property type="molecule type" value="Genomic_DNA"/>
</dbReference>
<dbReference type="InterPro" id="IPR003741">
    <property type="entry name" value="LUD_dom"/>
</dbReference>
<dbReference type="AlphaFoldDB" id="A0A5B9QR31"/>
<proteinExistence type="predicted"/>
<dbReference type="KEGG" id="rul:UC8_34760"/>
<organism evidence="3 4">
    <name type="scientific">Roseimaritima ulvae</name>
    <dbReference type="NCBI Taxonomy" id="980254"/>
    <lineage>
        <taxon>Bacteria</taxon>
        <taxon>Pseudomonadati</taxon>
        <taxon>Planctomycetota</taxon>
        <taxon>Planctomycetia</taxon>
        <taxon>Pirellulales</taxon>
        <taxon>Pirellulaceae</taxon>
        <taxon>Roseimaritima</taxon>
    </lineage>
</organism>
<keyword evidence="4" id="KW-1185">Reference proteome</keyword>
<evidence type="ECO:0000313" key="4">
    <source>
        <dbReference type="Proteomes" id="UP000325286"/>
    </source>
</evidence>
<feature type="region of interest" description="Disordered" evidence="1">
    <location>
        <begin position="1"/>
        <end position="21"/>
    </location>
</feature>
<sequence>MSDFESASAPAPNVAPQRRSRQAMLDRIRSRQLPAAALPDVDEAKLVQYDDLVHTFVDAAELVGAAVHCCDSVDDVNQWLRGNDSFRDAQCTASTVTGVEGNFDPASVSSARDLASLEWMVIRGRWGVAENGAIWVPADEVHDRAQVFITQHLVIVLSQQDLVPHMHAAYQRLGRFDGYGVFVSGPSKTADIEQSLVLGAHGCRTLTIFLTAK</sequence>
<dbReference type="Gene3D" id="3.40.50.10420">
    <property type="entry name" value="NagB/RpiA/CoA transferase-like"/>
    <property type="match status" value="1"/>
</dbReference>
<dbReference type="PANTHER" id="PTHR43682">
    <property type="entry name" value="LACTATE UTILIZATION PROTEIN C"/>
    <property type="match status" value="1"/>
</dbReference>
<dbReference type="InterPro" id="IPR037171">
    <property type="entry name" value="NagB/RpiA_transferase-like"/>
</dbReference>
<dbReference type="PANTHER" id="PTHR43682:SF1">
    <property type="entry name" value="LACTATE UTILIZATION PROTEIN C"/>
    <property type="match status" value="1"/>
</dbReference>
<gene>
    <name evidence="3" type="primary">lutC</name>
    <name evidence="3" type="ORF">UC8_34760</name>
</gene>
<evidence type="ECO:0000256" key="1">
    <source>
        <dbReference type="SAM" id="MobiDB-lite"/>
    </source>
</evidence>
<protein>
    <submittedName>
        <fullName evidence="3">Lactate utilization protein C</fullName>
    </submittedName>
</protein>
<evidence type="ECO:0000313" key="3">
    <source>
        <dbReference type="EMBL" id="QEG41454.1"/>
    </source>
</evidence>
<name>A0A5B9QR31_9BACT</name>
<dbReference type="RefSeq" id="WP_068131777.1">
    <property type="nucleotide sequence ID" value="NZ_CP042914.1"/>
</dbReference>
<dbReference type="OrthoDB" id="9794157at2"/>
<reference evidence="3 4" key="1">
    <citation type="submission" date="2019-08" db="EMBL/GenBank/DDBJ databases">
        <title>Deep-cultivation of Planctomycetes and their phenomic and genomic characterization uncovers novel biology.</title>
        <authorList>
            <person name="Wiegand S."/>
            <person name="Jogler M."/>
            <person name="Boedeker C."/>
            <person name="Pinto D."/>
            <person name="Vollmers J."/>
            <person name="Rivas-Marin E."/>
            <person name="Kohn T."/>
            <person name="Peeters S.H."/>
            <person name="Heuer A."/>
            <person name="Rast P."/>
            <person name="Oberbeckmann S."/>
            <person name="Bunk B."/>
            <person name="Jeske O."/>
            <person name="Meyerdierks A."/>
            <person name="Storesund J.E."/>
            <person name="Kallscheuer N."/>
            <person name="Luecker S."/>
            <person name="Lage O.M."/>
            <person name="Pohl T."/>
            <person name="Merkel B.J."/>
            <person name="Hornburger P."/>
            <person name="Mueller R.-W."/>
            <person name="Bruemmer F."/>
            <person name="Labrenz M."/>
            <person name="Spormann A.M."/>
            <person name="Op den Camp H."/>
            <person name="Overmann J."/>
            <person name="Amann R."/>
            <person name="Jetten M.S.M."/>
            <person name="Mascher T."/>
            <person name="Medema M.H."/>
            <person name="Devos D.P."/>
            <person name="Kaster A.-K."/>
            <person name="Ovreas L."/>
            <person name="Rohde M."/>
            <person name="Galperin M.Y."/>
            <person name="Jogler C."/>
        </authorList>
    </citation>
    <scope>NUCLEOTIDE SEQUENCE [LARGE SCALE GENOMIC DNA]</scope>
    <source>
        <strain evidence="3 4">UC8</strain>
    </source>
</reference>
<dbReference type="Proteomes" id="UP000325286">
    <property type="component" value="Chromosome"/>
</dbReference>
<dbReference type="InterPro" id="IPR024185">
    <property type="entry name" value="FTHF_cligase-like_sf"/>
</dbReference>
<feature type="domain" description="LUD" evidence="2">
    <location>
        <begin position="121"/>
        <end position="210"/>
    </location>
</feature>
<evidence type="ECO:0000259" key="2">
    <source>
        <dbReference type="Pfam" id="PF02589"/>
    </source>
</evidence>
<dbReference type="SUPFAM" id="SSF100950">
    <property type="entry name" value="NagB/RpiA/CoA transferase-like"/>
    <property type="match status" value="1"/>
</dbReference>
<dbReference type="Pfam" id="PF02589">
    <property type="entry name" value="LUD_dom"/>
    <property type="match status" value="1"/>
</dbReference>